<evidence type="ECO:0000259" key="2">
    <source>
        <dbReference type="Pfam" id="PF16903"/>
    </source>
</evidence>
<evidence type="ECO:0000313" key="3">
    <source>
        <dbReference type="EMBL" id="QHS95559.1"/>
    </source>
</evidence>
<dbReference type="Pfam" id="PF16903">
    <property type="entry name" value="Capsid_N"/>
    <property type="match status" value="1"/>
</dbReference>
<proteinExistence type="predicted"/>
<dbReference type="InterPro" id="IPR007542">
    <property type="entry name" value="MCP_C"/>
</dbReference>
<feature type="domain" description="Major capsid protein N-terminal" evidence="2">
    <location>
        <begin position="25"/>
        <end position="242"/>
    </location>
</feature>
<dbReference type="Gene3D" id="2.70.9.20">
    <property type="entry name" value="Major capsid protein Vp54"/>
    <property type="match status" value="1"/>
</dbReference>
<reference evidence="3" key="1">
    <citation type="journal article" date="2020" name="Nature">
        <title>Giant virus diversity and host interactions through global metagenomics.</title>
        <authorList>
            <person name="Schulz F."/>
            <person name="Roux S."/>
            <person name="Paez-Espino D."/>
            <person name="Jungbluth S."/>
            <person name="Walsh D.A."/>
            <person name="Denef V.J."/>
            <person name="McMahon K.D."/>
            <person name="Konstantinidis K.T."/>
            <person name="Eloe-Fadrosh E.A."/>
            <person name="Kyrpides N.C."/>
            <person name="Woyke T."/>
        </authorList>
    </citation>
    <scope>NUCLEOTIDE SEQUENCE</scope>
    <source>
        <strain evidence="3">GVMAG-M-3300018868-6</strain>
    </source>
</reference>
<name>A0A6C0BVJ4_9ZZZZ</name>
<dbReference type="GO" id="GO:0005198">
    <property type="term" value="F:structural molecule activity"/>
    <property type="evidence" value="ECO:0007669"/>
    <property type="project" value="InterPro"/>
</dbReference>
<dbReference type="AlphaFoldDB" id="A0A6C0BVJ4"/>
<feature type="domain" description="Major capsid protein C-terminal" evidence="1">
    <location>
        <begin position="329"/>
        <end position="537"/>
    </location>
</feature>
<protein>
    <recommendedName>
        <fullName evidence="4">Major capsid protein N-terminal domain-containing protein</fullName>
    </recommendedName>
</protein>
<dbReference type="SUPFAM" id="SSF49749">
    <property type="entry name" value="Group II dsDNA viruses VP"/>
    <property type="match status" value="2"/>
</dbReference>
<dbReference type="InterPro" id="IPR031654">
    <property type="entry name" value="Capsid_N"/>
</dbReference>
<evidence type="ECO:0000259" key="1">
    <source>
        <dbReference type="Pfam" id="PF04451"/>
    </source>
</evidence>
<organism evidence="3">
    <name type="scientific">viral metagenome</name>
    <dbReference type="NCBI Taxonomy" id="1070528"/>
    <lineage>
        <taxon>unclassified sequences</taxon>
        <taxon>metagenomes</taxon>
        <taxon>organismal metagenomes</taxon>
    </lineage>
</organism>
<sequence>MGGGLLNLMAHGAENLIINGNPKTTYFKTVYKTHTNFGIQKFRVDYNGQRMLDLNKETELTFKIPRYADLVNDVYLVMNLPDIWSGVYVDSSGTTSYKIPYEFKWIEEIGVQMISEITIMHGGLVLSKYSGEYLSCLVERDLNGTKKELWNRMVGNLKELNDPANASTNYYKEYPNAFYDTDVTTPGPSILGKTLYIPIMPWFGMNSKQSFPLVASQYNELFINIKIKPVRELYIIRDVENYYKVSIASEIDLPEYIAPNTTNDLHQLYRFLNPPINTGQMTRNSTRNDWNADIHLLCNYVFLSDEEQTKMAGNEQKYIARLPYERDYHNVTGSRTIDIECRDLVSSLMWRFRRSDVNEINAWNNYTNWIGNYPPDFFSTNDFPIVAPPGTFKGRQTANANPANQKEIMLDCAISFDGKYRENTLDAGVYNLTEKLYKTPSNAKDGLYCYNFCMNTDHTDPTPSGAVNLAKFEHVTLEFNTIQPPINGAKQFDVLCDEDGNVIGYRKDAFNINEYNFDLRVFEERYNVVYFRSGHVGLVYAK</sequence>
<dbReference type="EMBL" id="MN739253">
    <property type="protein sequence ID" value="QHS95559.1"/>
    <property type="molecule type" value="Genomic_DNA"/>
</dbReference>
<dbReference type="InterPro" id="IPR038519">
    <property type="entry name" value="MCP_C_sf"/>
</dbReference>
<dbReference type="Gene3D" id="2.70.9.10">
    <property type="entry name" value="Adenovirus Type 2 Hexon, domain 4"/>
    <property type="match status" value="1"/>
</dbReference>
<accession>A0A6C0BVJ4</accession>
<evidence type="ECO:0008006" key="4">
    <source>
        <dbReference type="Google" id="ProtNLM"/>
    </source>
</evidence>
<dbReference type="Pfam" id="PF04451">
    <property type="entry name" value="Capsid_NCLDV"/>
    <property type="match status" value="1"/>
</dbReference>
<dbReference type="InterPro" id="IPR016112">
    <property type="entry name" value="VP_dsDNA_II"/>
</dbReference>